<dbReference type="SMART" id="SM00947">
    <property type="entry name" value="Pro_CA"/>
    <property type="match status" value="1"/>
</dbReference>
<evidence type="ECO:0000256" key="4">
    <source>
        <dbReference type="ARBA" id="ARBA00023239"/>
    </source>
</evidence>
<dbReference type="Proteomes" id="UP001500642">
    <property type="component" value="Unassembled WGS sequence"/>
</dbReference>
<accession>A0ABP8JT11</accession>
<dbReference type="InterPro" id="IPR036874">
    <property type="entry name" value="Carbonic_anhydrase_sf"/>
</dbReference>
<feature type="region of interest" description="Disordered" evidence="7">
    <location>
        <begin position="1"/>
        <end position="31"/>
    </location>
</feature>
<protein>
    <recommendedName>
        <fullName evidence="2">carbonic anhydrase</fullName>
        <ecNumber evidence="2">4.2.1.1</ecNumber>
    </recommendedName>
</protein>
<keyword evidence="4" id="KW-0456">Lyase</keyword>
<keyword evidence="9" id="KW-1185">Reference proteome</keyword>
<dbReference type="EMBL" id="BAABGL010000035">
    <property type="protein sequence ID" value="GAA4395337.1"/>
    <property type="molecule type" value="Genomic_DNA"/>
</dbReference>
<dbReference type="CDD" id="cd03378">
    <property type="entry name" value="beta_CA_cladeC"/>
    <property type="match status" value="1"/>
</dbReference>
<feature type="compositionally biased region" description="Low complexity" evidence="7">
    <location>
        <begin position="14"/>
        <end position="29"/>
    </location>
</feature>
<comment type="similarity">
    <text evidence="1">Belongs to the beta-class carbonic anhydrase family.</text>
</comment>
<keyword evidence="3" id="KW-0862">Zinc</keyword>
<evidence type="ECO:0000256" key="6">
    <source>
        <dbReference type="ARBA" id="ARBA00048348"/>
    </source>
</evidence>
<comment type="catalytic activity">
    <reaction evidence="6">
        <text>hydrogencarbonate + H(+) = CO2 + H2O</text>
        <dbReference type="Rhea" id="RHEA:10748"/>
        <dbReference type="ChEBI" id="CHEBI:15377"/>
        <dbReference type="ChEBI" id="CHEBI:15378"/>
        <dbReference type="ChEBI" id="CHEBI:16526"/>
        <dbReference type="ChEBI" id="CHEBI:17544"/>
        <dbReference type="EC" id="4.2.1.1"/>
    </reaction>
</comment>
<dbReference type="InterPro" id="IPR015892">
    <property type="entry name" value="Carbonic_anhydrase_CS"/>
</dbReference>
<comment type="caution">
    <text evidence="8">The sequence shown here is derived from an EMBL/GenBank/DDBJ whole genome shotgun (WGS) entry which is preliminary data.</text>
</comment>
<proteinExistence type="inferred from homology"/>
<gene>
    <name evidence="8" type="ORF">GCM10023167_25590</name>
</gene>
<dbReference type="PANTHER" id="PTHR11002">
    <property type="entry name" value="CARBONIC ANHYDRASE"/>
    <property type="match status" value="1"/>
</dbReference>
<dbReference type="Gene3D" id="3.40.1050.10">
    <property type="entry name" value="Carbonic anhydrase"/>
    <property type="match status" value="1"/>
</dbReference>
<dbReference type="PROSITE" id="PS00704">
    <property type="entry name" value="PROK_CO2_ANHYDRASE_1"/>
    <property type="match status" value="1"/>
</dbReference>
<dbReference type="InterPro" id="IPR001765">
    <property type="entry name" value="Carbonic_anhydrase"/>
</dbReference>
<reference evidence="9" key="1">
    <citation type="journal article" date="2019" name="Int. J. Syst. Evol. Microbiol.">
        <title>The Global Catalogue of Microorganisms (GCM) 10K type strain sequencing project: providing services to taxonomists for standard genome sequencing and annotation.</title>
        <authorList>
            <consortium name="The Broad Institute Genomics Platform"/>
            <consortium name="The Broad Institute Genome Sequencing Center for Infectious Disease"/>
            <person name="Wu L."/>
            <person name="Ma J."/>
        </authorList>
    </citation>
    <scope>NUCLEOTIDE SEQUENCE [LARGE SCALE GENOMIC DNA]</scope>
    <source>
        <strain evidence="9">JCM 17808</strain>
    </source>
</reference>
<evidence type="ECO:0000256" key="2">
    <source>
        <dbReference type="ARBA" id="ARBA00012925"/>
    </source>
</evidence>
<dbReference type="EC" id="4.2.1.1" evidence="2"/>
<dbReference type="PANTHER" id="PTHR11002:SF79">
    <property type="entry name" value="CARBONIC ANHYDRASE 2"/>
    <property type="match status" value="1"/>
</dbReference>
<evidence type="ECO:0000256" key="1">
    <source>
        <dbReference type="ARBA" id="ARBA00006217"/>
    </source>
</evidence>
<name>A0ABP8JT11_9MICO</name>
<sequence>MASSDPRSGSPERAAPGSASAPQQAQTPSEVYRRLMDGNQRFVDGTPAHPNQDASRREALTAAQAPFATLFGCADSRVAAEMIFDVGLGEMFVVRTAGQVADSVTIGSLEYGVEVLGTPLLIVLGHDSCGAITAALNSFATGDMPEGFISDVVSKLLPSVVRATGAGRGDVQGTVVQNTIDTVRRLPQRSAILRQAVEDGRLVIAGLTYRLADGRVNLVAKLDASGVTETPQADSAPEPAA</sequence>
<evidence type="ECO:0000313" key="8">
    <source>
        <dbReference type="EMBL" id="GAA4395337.1"/>
    </source>
</evidence>
<evidence type="ECO:0000313" key="9">
    <source>
        <dbReference type="Proteomes" id="UP001500642"/>
    </source>
</evidence>
<dbReference type="RefSeq" id="WP_366938855.1">
    <property type="nucleotide sequence ID" value="NZ_BAABGL010000035.1"/>
</dbReference>
<organism evidence="8 9">
    <name type="scientific">Brevibacterium pityocampae</name>
    <dbReference type="NCBI Taxonomy" id="506594"/>
    <lineage>
        <taxon>Bacteria</taxon>
        <taxon>Bacillati</taxon>
        <taxon>Actinomycetota</taxon>
        <taxon>Actinomycetes</taxon>
        <taxon>Micrococcales</taxon>
        <taxon>Brevibacteriaceae</taxon>
        <taxon>Brevibacterium</taxon>
    </lineage>
</organism>
<dbReference type="Pfam" id="PF00484">
    <property type="entry name" value="Pro_CA"/>
    <property type="match status" value="1"/>
</dbReference>
<evidence type="ECO:0000256" key="7">
    <source>
        <dbReference type="SAM" id="MobiDB-lite"/>
    </source>
</evidence>
<evidence type="ECO:0000256" key="3">
    <source>
        <dbReference type="ARBA" id="ARBA00022833"/>
    </source>
</evidence>
<comment type="function">
    <text evidence="5">Catalyzes the reversible hydration of carbon dioxide to form bicarbonate.</text>
</comment>
<evidence type="ECO:0000256" key="5">
    <source>
        <dbReference type="ARBA" id="ARBA00024993"/>
    </source>
</evidence>
<dbReference type="SUPFAM" id="SSF53056">
    <property type="entry name" value="beta-carbonic anhydrase, cab"/>
    <property type="match status" value="1"/>
</dbReference>